<feature type="binding site" evidence="7">
    <location>
        <position position="220"/>
    </location>
    <ligand>
        <name>Zn(2+)</name>
        <dbReference type="ChEBI" id="CHEBI:29105"/>
    </ligand>
</feature>
<comment type="caution">
    <text evidence="9">The sequence shown here is derived from an EMBL/GenBank/DDBJ whole genome shotgun (WGS) entry which is preliminary data.</text>
</comment>
<evidence type="ECO:0000256" key="6">
    <source>
        <dbReference type="PIRSR" id="PIRSR038994-1"/>
    </source>
</evidence>
<dbReference type="GO" id="GO:0006046">
    <property type="term" value="P:N-acetylglucosamine catabolic process"/>
    <property type="evidence" value="ECO:0007669"/>
    <property type="project" value="TreeGrafter"/>
</dbReference>
<dbReference type="PANTHER" id="PTHR11113">
    <property type="entry name" value="N-ACETYLGLUCOSAMINE-6-PHOSPHATE DEACETYLASE"/>
    <property type="match status" value="1"/>
</dbReference>
<dbReference type="InterPro" id="IPR003764">
    <property type="entry name" value="GlcNAc_6-P_deAcase"/>
</dbReference>
<dbReference type="Gene3D" id="2.30.40.10">
    <property type="entry name" value="Urease, subunit C, domain 1"/>
    <property type="match status" value="1"/>
</dbReference>
<feature type="active site" description="Proton donor/acceptor" evidence="6">
    <location>
        <position position="299"/>
    </location>
</feature>
<reference evidence="9 10" key="1">
    <citation type="submission" date="2017-09" db="EMBL/GenBank/DDBJ databases">
        <title>Depth-based differentiation of microbial function through sediment-hosted aquifers and enrichment of novel symbionts in the deep terrestrial subsurface.</title>
        <authorList>
            <person name="Probst A.J."/>
            <person name="Ladd B."/>
            <person name="Jarett J.K."/>
            <person name="Geller-Mcgrath D.E."/>
            <person name="Sieber C.M."/>
            <person name="Emerson J.B."/>
            <person name="Anantharaman K."/>
            <person name="Thomas B.C."/>
            <person name="Malmstrom R."/>
            <person name="Stieglmeier M."/>
            <person name="Klingl A."/>
            <person name="Woyke T."/>
            <person name="Ryan C.M."/>
            <person name="Banfield J.F."/>
        </authorList>
    </citation>
    <scope>NUCLEOTIDE SEQUENCE [LARGE SCALE GENOMIC DNA]</scope>
    <source>
        <strain evidence="9">CG07_land_8_20_14_0_80_42_15</strain>
    </source>
</reference>
<organism evidence="9 10">
    <name type="scientific">Candidatus Aquitaenariimonas noxiae</name>
    <dbReference type="NCBI Taxonomy" id="1974741"/>
    <lineage>
        <taxon>Bacteria</taxon>
        <taxon>Pseudomonadati</taxon>
        <taxon>Candidatus Omnitrophota</taxon>
        <taxon>Candidatus Aquitaenariimonas</taxon>
    </lineage>
</organism>
<comment type="similarity">
    <text evidence="1 5">Belongs to the metallo-dependent hydrolases superfamily. NagA family.</text>
</comment>
<dbReference type="SUPFAM" id="SSF51338">
    <property type="entry name" value="Composite domain of metallo-dependent hydrolases"/>
    <property type="match status" value="1"/>
</dbReference>
<feature type="domain" description="Amidohydrolase-related" evidence="8">
    <location>
        <begin position="76"/>
        <end position="404"/>
    </location>
</feature>
<name>A0A2J0KUL4_9BACT</name>
<comment type="cofactor">
    <cofactor evidence="7">
        <name>a divalent metal cation</name>
        <dbReference type="ChEBI" id="CHEBI:60240"/>
    </cofactor>
    <text evidence="7">Binds 1 divalent metal cation per subunit.</text>
</comment>
<keyword evidence="3 5" id="KW-0378">Hydrolase</keyword>
<dbReference type="InterPro" id="IPR032466">
    <property type="entry name" value="Metal_Hydrolase"/>
</dbReference>
<evidence type="ECO:0000256" key="2">
    <source>
        <dbReference type="ARBA" id="ARBA00022723"/>
    </source>
</evidence>
<dbReference type="GO" id="GO:0008448">
    <property type="term" value="F:N-acetylglucosamine-6-phosphate deacetylase activity"/>
    <property type="evidence" value="ECO:0007669"/>
    <property type="project" value="InterPro"/>
</dbReference>
<evidence type="ECO:0000256" key="7">
    <source>
        <dbReference type="PIRSR" id="PIRSR038994-3"/>
    </source>
</evidence>
<evidence type="ECO:0000313" key="10">
    <source>
        <dbReference type="Proteomes" id="UP000230052"/>
    </source>
</evidence>
<evidence type="ECO:0000256" key="1">
    <source>
        <dbReference type="ARBA" id="ARBA00010716"/>
    </source>
</evidence>
<feature type="binding site" evidence="7">
    <location>
        <position position="241"/>
    </location>
    <ligand>
        <name>Zn(2+)</name>
        <dbReference type="ChEBI" id="CHEBI:29105"/>
    </ligand>
</feature>
<dbReference type="PANTHER" id="PTHR11113:SF14">
    <property type="entry name" value="N-ACETYLGLUCOSAMINE-6-PHOSPHATE DEACETYLASE"/>
    <property type="match status" value="1"/>
</dbReference>
<evidence type="ECO:0000256" key="4">
    <source>
        <dbReference type="ARBA" id="ARBA00023277"/>
    </source>
</evidence>
<dbReference type="AlphaFoldDB" id="A0A2J0KUL4"/>
<feature type="binding site" evidence="7">
    <location>
        <position position="153"/>
    </location>
    <ligand>
        <name>Zn(2+)</name>
        <dbReference type="ChEBI" id="CHEBI:29105"/>
    </ligand>
</feature>
<evidence type="ECO:0000259" key="8">
    <source>
        <dbReference type="Pfam" id="PF01979"/>
    </source>
</evidence>
<protein>
    <submittedName>
        <fullName evidence="9">N-acetylglucosamine-6-phosphate deacetylase</fullName>
    </submittedName>
</protein>
<dbReference type="EMBL" id="PEWV01000015">
    <property type="protein sequence ID" value="PIU42192.1"/>
    <property type="molecule type" value="Genomic_DNA"/>
</dbReference>
<evidence type="ECO:0000313" key="9">
    <source>
        <dbReference type="EMBL" id="PIU42192.1"/>
    </source>
</evidence>
<keyword evidence="4 5" id="KW-0119">Carbohydrate metabolism</keyword>
<dbReference type="InterPro" id="IPR006680">
    <property type="entry name" value="Amidohydro-rel"/>
</dbReference>
<keyword evidence="2 7" id="KW-0479">Metal-binding</keyword>
<dbReference type="NCBIfam" id="TIGR00221">
    <property type="entry name" value="nagA"/>
    <property type="match status" value="1"/>
</dbReference>
<dbReference type="GO" id="GO:0046872">
    <property type="term" value="F:metal ion binding"/>
    <property type="evidence" value="ECO:0007669"/>
    <property type="project" value="UniProtKB-KW"/>
</dbReference>
<dbReference type="PIRSF" id="PIRSF038994">
    <property type="entry name" value="NagA"/>
    <property type="match status" value="1"/>
</dbReference>
<dbReference type="Proteomes" id="UP000230052">
    <property type="component" value="Unassembled WGS sequence"/>
</dbReference>
<proteinExistence type="inferred from homology"/>
<dbReference type="SUPFAM" id="SSF51556">
    <property type="entry name" value="Metallo-dependent hydrolases"/>
    <property type="match status" value="1"/>
</dbReference>
<dbReference type="InterPro" id="IPR011059">
    <property type="entry name" value="Metal-dep_hydrolase_composite"/>
</dbReference>
<evidence type="ECO:0000256" key="3">
    <source>
        <dbReference type="ARBA" id="ARBA00022801"/>
    </source>
</evidence>
<sequence length="406" mass="43784">MLSRSTLTLALFRRVCYYIRHMDNNLLIENGTIITPHVIIKRGSVLISGGKITDVIRGTVPNMKGKAKVLNAGGNMVIPGFIDVHVQGAGGADTLDGTEKALRTIAKTLAKNGTTSFLATTVVTDRKSAHLGVVGKAIKNGTGGANLLGIHLEGPYINPLRKGMIKKENIRTKISAKELKQIIKLCRNKLSMMTLAPELSGALEAISFLKKNGIVVSFGHSNATYEQTRQGLKAGINHVTHIFNAMPQLHHRSPGPLAAIFENKNCFVQLISDGVHIHQSVVRLLLKAVGIKRIVLITDAMSAAGLPDGSYLYNGLRYRSHRGAARYHDGTLIGTALMLRDIAKRMIEMTGITVSEAIEAASLNPAKALGIDRAKGSIERGKDADIAVIDRNFNVKNTIIGGRVIF</sequence>
<gene>
    <name evidence="9" type="primary">nagA</name>
    <name evidence="9" type="ORF">COS99_01435</name>
</gene>
<dbReference type="CDD" id="cd00854">
    <property type="entry name" value="NagA"/>
    <property type="match status" value="1"/>
</dbReference>
<dbReference type="Gene3D" id="3.20.20.140">
    <property type="entry name" value="Metal-dependent hydrolases"/>
    <property type="match status" value="1"/>
</dbReference>
<accession>A0A2J0KUL4</accession>
<evidence type="ECO:0000256" key="5">
    <source>
        <dbReference type="PIRNR" id="PIRNR038994"/>
    </source>
</evidence>
<dbReference type="Pfam" id="PF01979">
    <property type="entry name" value="Amidohydro_1"/>
    <property type="match status" value="1"/>
</dbReference>